<evidence type="ECO:0000313" key="1">
    <source>
        <dbReference type="EMBL" id="RFA93064.1"/>
    </source>
</evidence>
<dbReference type="Proteomes" id="UP000257123">
    <property type="component" value="Unassembled WGS sequence"/>
</dbReference>
<protein>
    <submittedName>
        <fullName evidence="1">Uncharacterized protein</fullName>
    </submittedName>
</protein>
<gene>
    <name evidence="1" type="ORF">CGL51_13560</name>
</gene>
<dbReference type="RefSeq" id="WP_116422087.1">
    <property type="nucleotide sequence ID" value="NZ_NMUE01000071.1"/>
</dbReference>
<proteinExistence type="predicted"/>
<organism evidence="1 2">
    <name type="scientific">Pyrobaculum aerophilum</name>
    <dbReference type="NCBI Taxonomy" id="13773"/>
    <lineage>
        <taxon>Archaea</taxon>
        <taxon>Thermoproteota</taxon>
        <taxon>Thermoprotei</taxon>
        <taxon>Thermoproteales</taxon>
        <taxon>Thermoproteaceae</taxon>
        <taxon>Pyrobaculum</taxon>
    </lineage>
</organism>
<dbReference type="EMBL" id="NMUE01000071">
    <property type="protein sequence ID" value="RFA93064.1"/>
    <property type="molecule type" value="Genomic_DNA"/>
</dbReference>
<accession>A0A371QUC1</accession>
<comment type="caution">
    <text evidence="1">The sequence shown here is derived from an EMBL/GenBank/DDBJ whole genome shotgun (WGS) entry which is preliminary data.</text>
</comment>
<reference evidence="1 2" key="1">
    <citation type="submission" date="2017-07" db="EMBL/GenBank/DDBJ databases">
        <title>Draft genome sequence of aerobic hyperthermophilic archaea, Pyrobaculum aerophilum YKB31 and YKB32.</title>
        <authorList>
            <person name="Mochizuki T."/>
            <person name="Berliner A.J."/>
            <person name="Yoshida-Takashima Y."/>
            <person name="Takaki Y."/>
            <person name="Nunoura T."/>
            <person name="Takai K."/>
        </authorList>
    </citation>
    <scope>NUCLEOTIDE SEQUENCE [LARGE SCALE GENOMIC DNA]</scope>
    <source>
        <strain evidence="1 2">YKB31</strain>
    </source>
</reference>
<dbReference type="AlphaFoldDB" id="A0A371QUC1"/>
<name>A0A371QUC1_9CREN</name>
<evidence type="ECO:0000313" key="2">
    <source>
        <dbReference type="Proteomes" id="UP000257123"/>
    </source>
</evidence>
<sequence>MRALLGVILVIGLAYGLSVVVYDGNVPARYVVADNLTVYLVNSTVSVWVDVGRVATSRWCTALGF</sequence>